<dbReference type="GO" id="GO:0051286">
    <property type="term" value="C:cell tip"/>
    <property type="evidence" value="ECO:0007669"/>
    <property type="project" value="TreeGrafter"/>
</dbReference>
<evidence type="ECO:0000313" key="5">
    <source>
        <dbReference type="EMBL" id="CCE81076.1"/>
    </source>
</evidence>
<dbReference type="InParanoid" id="G8YI24"/>
<protein>
    <submittedName>
        <fullName evidence="5">Piso0_003424 protein</fullName>
    </submittedName>
</protein>
<feature type="compositionally biased region" description="Low complexity" evidence="2">
    <location>
        <begin position="161"/>
        <end position="172"/>
    </location>
</feature>
<feature type="region of interest" description="Disordered" evidence="2">
    <location>
        <begin position="150"/>
        <end position="188"/>
    </location>
</feature>
<dbReference type="InterPro" id="IPR022782">
    <property type="entry name" value="AIP3-like_C"/>
</dbReference>
<dbReference type="InterPro" id="IPR056279">
    <property type="entry name" value="Aip3p_Bud6_N"/>
</dbReference>
<dbReference type="Pfam" id="PF23153">
    <property type="entry name" value="Aip3p_Bud6_N"/>
    <property type="match status" value="1"/>
</dbReference>
<dbReference type="GO" id="GO:0005737">
    <property type="term" value="C:cytoplasm"/>
    <property type="evidence" value="ECO:0007669"/>
    <property type="project" value="TreeGrafter"/>
</dbReference>
<feature type="region of interest" description="Disordered" evidence="2">
    <location>
        <begin position="382"/>
        <end position="408"/>
    </location>
</feature>
<dbReference type="HOGENOM" id="CLU_005287_0_0_1"/>
<dbReference type="GO" id="GO:0005519">
    <property type="term" value="F:cytoskeletal regulatory protein binding"/>
    <property type="evidence" value="ECO:0007669"/>
    <property type="project" value="InterPro"/>
</dbReference>
<dbReference type="Pfam" id="PF03915">
    <property type="entry name" value="AIP3"/>
    <property type="match status" value="1"/>
</dbReference>
<keyword evidence="6" id="KW-1185">Reference proteome</keyword>
<evidence type="ECO:0000313" key="4">
    <source>
        <dbReference type="EMBL" id="CCE80311.1"/>
    </source>
</evidence>
<dbReference type="PANTHER" id="PTHR22741:SF10">
    <property type="entry name" value="COILED-COIL DOMAIN-CONTAINING PROTEIN CG32809"/>
    <property type="match status" value="1"/>
</dbReference>
<feature type="compositionally biased region" description="Low complexity" evidence="2">
    <location>
        <begin position="247"/>
        <end position="259"/>
    </location>
</feature>
<dbReference type="eggNOG" id="ENOG502QS95">
    <property type="taxonomic scope" value="Eukaryota"/>
</dbReference>
<dbReference type="SMART" id="SM00806">
    <property type="entry name" value="AIP3"/>
    <property type="match status" value="1"/>
</dbReference>
<dbReference type="InterPro" id="IPR051825">
    <property type="entry name" value="SRCIN1"/>
</dbReference>
<accession>G8YI24</accession>
<sequence>MYRTINIVKIRSNKFLCKAMSSTSLSSASSKTGKRVSLSTIESSVTRLLVSTKHLLESLTQWARKEADDKFVSDAYVKLGNDFRAATKAFAHAGVDISDIGDVPHALRVILEAALGEEPTQEHLDKFLPNIRSIIVNLLQNLKSKQIKAKSLAMEKKSKGESGASPSSAGGSHARHETPAREQPPHQKSYSNDALLQLQKGNSLQRRASKRFSAYQYAKLTNSAASAELPAISVPDYQPERNTNDLPAPKSADSSVSSVSKSGDINVFLRIGNKTKKASVTLPVTFASLRLLFVEKFAYSPGSSSFPEIYIQDPKSGVSYELEEHLLSVDVKEGSVLNLNEPDSQKASVKQLEDDMQKFISRFDALSAKLSSDVKDTILSIPPPVAPPMATPAPPPASSNVAEKSDSTSKDDLMGFVKEFQFVMKELKGIRQVQNLLKDSMKSNISDIFQQVKSLREAGLDVSKSSNRAYMDNCGTKLSETSDTLLTKVDDLQDVMEALRKDVAHRGVRVSEKQLKHTYKEIQDARTALRQMTNYIKKEKVQWKKIWESELDKVCEEQQFFNLQDDLTLDLEEDLAKIEETYGLIEQCSLEQVKQSNAKRNKVVARLHIPEPGESLHSIKDEVMNEVASLVPDHDRRVKAISKAEKMRQKEREMMMMNQFQEELGEFVEDNKFKNSGGIDEIERIRRERDAENMKSSFGII</sequence>
<evidence type="ECO:0000256" key="1">
    <source>
        <dbReference type="ARBA" id="ARBA00023054"/>
    </source>
</evidence>
<name>G8YI24_PICSO</name>
<feature type="compositionally biased region" description="Pro residues" evidence="2">
    <location>
        <begin position="382"/>
        <end position="397"/>
    </location>
</feature>
<reference evidence="6" key="2">
    <citation type="journal article" date="2012" name="G3 (Bethesda)">
        <title>Pichia sorbitophila, an interspecies yeast hybrid reveals early steps of genome resolution following polyploidization.</title>
        <authorList>
            <person name="Leh Louis V."/>
            <person name="Despons L."/>
            <person name="Friedrich A."/>
            <person name="Martin T."/>
            <person name="Durrens P."/>
            <person name="Casaregola S."/>
            <person name="Neuveglise C."/>
            <person name="Fairhead C."/>
            <person name="Marck C."/>
            <person name="Cruz J.A."/>
            <person name="Straub M.L."/>
            <person name="Kugler V."/>
            <person name="Sacerdot C."/>
            <person name="Uzunov Z."/>
            <person name="Thierry A."/>
            <person name="Weiss S."/>
            <person name="Bleykasten C."/>
            <person name="De Montigny J."/>
            <person name="Jacques N."/>
            <person name="Jung P."/>
            <person name="Lemaire M."/>
            <person name="Mallet S."/>
            <person name="Morel G."/>
            <person name="Richard G.F."/>
            <person name="Sarkar A."/>
            <person name="Savel G."/>
            <person name="Schacherer J."/>
            <person name="Seret M.L."/>
            <person name="Talla E."/>
            <person name="Samson G."/>
            <person name="Jubin C."/>
            <person name="Poulain J."/>
            <person name="Vacherie B."/>
            <person name="Barbe V."/>
            <person name="Pelletier E."/>
            <person name="Sherman D.J."/>
            <person name="Westhof E."/>
            <person name="Weissenbach J."/>
            <person name="Baret P.V."/>
            <person name="Wincker P."/>
            <person name="Gaillardin C."/>
            <person name="Dujon B."/>
            <person name="Souciet J.L."/>
        </authorList>
    </citation>
    <scope>NUCLEOTIDE SEQUENCE [LARGE SCALE GENOMIC DNA]</scope>
    <source>
        <strain evidence="6">ATCC MYA-4447 / BCRC 22081 / CBS 7064 / NBRC 10061 / NRRL Y-12695</strain>
    </source>
</reference>
<dbReference type="Proteomes" id="UP000005222">
    <property type="component" value="Chromosome G"/>
</dbReference>
<dbReference type="OrthoDB" id="783096at2759"/>
<feature type="domain" description="Actin interacting protein 3 C-terminal" evidence="3">
    <location>
        <begin position="268"/>
        <end position="691"/>
    </location>
</feature>
<keyword evidence="1" id="KW-0175">Coiled coil</keyword>
<evidence type="ECO:0000259" key="3">
    <source>
        <dbReference type="SMART" id="SM00806"/>
    </source>
</evidence>
<feature type="region of interest" description="Disordered" evidence="2">
    <location>
        <begin position="231"/>
        <end position="259"/>
    </location>
</feature>
<organism evidence="5 6">
    <name type="scientific">Pichia sorbitophila (strain ATCC MYA-4447 / BCRC 22081 / CBS 7064 / NBRC 10061 / NRRL Y-12695)</name>
    <name type="common">Hybrid yeast</name>
    <dbReference type="NCBI Taxonomy" id="559304"/>
    <lineage>
        <taxon>Eukaryota</taxon>
        <taxon>Fungi</taxon>
        <taxon>Dikarya</taxon>
        <taxon>Ascomycota</taxon>
        <taxon>Saccharomycotina</taxon>
        <taxon>Pichiomycetes</taxon>
        <taxon>Debaryomycetaceae</taxon>
        <taxon>Millerozyma</taxon>
    </lineage>
</organism>
<dbReference type="InterPro" id="IPR005613">
    <property type="entry name" value="AIP3_C"/>
</dbReference>
<dbReference type="STRING" id="559304.G8YI24"/>
<proteinExistence type="predicted"/>
<dbReference type="EMBL" id="FO082052">
    <property type="protein sequence ID" value="CCE81076.1"/>
    <property type="molecule type" value="Genomic_DNA"/>
</dbReference>
<evidence type="ECO:0000313" key="6">
    <source>
        <dbReference type="Proteomes" id="UP000005222"/>
    </source>
</evidence>
<reference evidence="5" key="1">
    <citation type="submission" date="2011-10" db="EMBL/GenBank/DDBJ databases">
        <authorList>
            <person name="Genoscope - CEA"/>
        </authorList>
    </citation>
    <scope>NUCLEOTIDE SEQUENCE</scope>
</reference>
<dbReference type="EMBL" id="FO082053">
    <property type="protein sequence ID" value="CCE80311.1"/>
    <property type="molecule type" value="Genomic_DNA"/>
</dbReference>
<gene>
    <name evidence="5" type="primary">Piso0_003424</name>
    <name evidence="4" type="ORF">GNLVRS01_PISO0G12018g</name>
    <name evidence="5" type="ORF">GNLVRS01_PISO0H12019g</name>
</gene>
<dbReference type="PANTHER" id="PTHR22741">
    <property type="entry name" value="P140CAP/SNIP-RELATED"/>
    <property type="match status" value="1"/>
</dbReference>
<dbReference type="AlphaFoldDB" id="G8YI24"/>
<feature type="compositionally biased region" description="Basic and acidic residues" evidence="2">
    <location>
        <begin position="174"/>
        <end position="185"/>
    </location>
</feature>
<dbReference type="Proteomes" id="UP000005222">
    <property type="component" value="Chromosome H"/>
</dbReference>
<dbReference type="GO" id="GO:0030010">
    <property type="term" value="P:establishment of cell polarity"/>
    <property type="evidence" value="ECO:0007669"/>
    <property type="project" value="TreeGrafter"/>
</dbReference>
<evidence type="ECO:0000256" key="2">
    <source>
        <dbReference type="SAM" id="MobiDB-lite"/>
    </source>
</evidence>
<dbReference type="Gene3D" id="1.20.58.1540">
    <property type="entry name" value="Actin interacting protein 3, C-terminal domain"/>
    <property type="match status" value="1"/>
</dbReference>
<dbReference type="FunCoup" id="G8YI24">
    <property type="interactions" value="114"/>
</dbReference>